<evidence type="ECO:0000313" key="1">
    <source>
        <dbReference type="EMBL" id="QNN78029.1"/>
    </source>
</evidence>
<dbReference type="RefSeq" id="WP_187573500.1">
    <property type="nucleotide sequence ID" value="NZ_CP060731.1"/>
</dbReference>
<gene>
    <name evidence="1" type="ORF">IAE60_00865</name>
</gene>
<organism evidence="1 2">
    <name type="scientific">Pseudoxanthomonas mexicana</name>
    <dbReference type="NCBI Taxonomy" id="128785"/>
    <lineage>
        <taxon>Bacteria</taxon>
        <taxon>Pseudomonadati</taxon>
        <taxon>Pseudomonadota</taxon>
        <taxon>Gammaproteobacteria</taxon>
        <taxon>Lysobacterales</taxon>
        <taxon>Lysobacteraceae</taxon>
        <taxon>Pseudoxanthomonas</taxon>
    </lineage>
</organism>
<dbReference type="AlphaFoldDB" id="A0A7G9TD54"/>
<reference evidence="1 2" key="1">
    <citation type="submission" date="2020-08" db="EMBL/GenBank/DDBJ databases">
        <title>Streptomycin Non-resistant strain, P. mexicana.</title>
        <authorList>
            <person name="Ganesh-Kumar S."/>
            <person name="Zhe T."/>
            <person name="Yu Z."/>
            <person name="Min Y."/>
        </authorList>
    </citation>
    <scope>NUCLEOTIDE SEQUENCE [LARGE SCALE GENOMIC DNA]</scope>
    <source>
        <strain evidence="1 2">GTZY2</strain>
    </source>
</reference>
<evidence type="ECO:0000313" key="2">
    <source>
        <dbReference type="Proteomes" id="UP000515838"/>
    </source>
</evidence>
<proteinExistence type="predicted"/>
<dbReference type="GeneID" id="81469494"/>
<sequence>MQRVYRATRANEHYTLELAETRIRFTRDTGTRESFGGNDMPYARFLRSEKWHDHVREIYGEDVLAAALAAAREKCG</sequence>
<protein>
    <submittedName>
        <fullName evidence="1">Uncharacterized protein</fullName>
    </submittedName>
</protein>
<accession>A0A7G9TD54</accession>
<dbReference type="Proteomes" id="UP000515838">
    <property type="component" value="Chromosome"/>
</dbReference>
<dbReference type="EMBL" id="CP060731">
    <property type="protein sequence ID" value="QNN78029.1"/>
    <property type="molecule type" value="Genomic_DNA"/>
</dbReference>
<name>A0A7G9TD54_PSEMX</name>